<gene>
    <name evidence="3" type="ORF">EMWEY_00005450</name>
</gene>
<dbReference type="GeneID" id="25334531"/>
<keyword evidence="2" id="KW-0732">Signal</keyword>
<protein>
    <recommendedName>
        <fullName evidence="5">Thrombospondin type 1 domain-containing protein</fullName>
    </recommendedName>
</protein>
<feature type="compositionally biased region" description="Polar residues" evidence="1">
    <location>
        <begin position="903"/>
        <end position="915"/>
    </location>
</feature>
<feature type="chain" id="PRO_5004674319" description="Thrombospondin type 1 domain-containing protein" evidence="2">
    <location>
        <begin position="30"/>
        <end position="1032"/>
    </location>
</feature>
<dbReference type="AlphaFoldDB" id="U6LYY0"/>
<name>U6LYY0_EIMMA</name>
<keyword evidence="4" id="KW-1185">Reference proteome</keyword>
<dbReference type="RefSeq" id="XP_013333616.1">
    <property type="nucleotide sequence ID" value="XM_013478162.1"/>
</dbReference>
<dbReference type="OrthoDB" id="328886at2759"/>
<evidence type="ECO:0008006" key="5">
    <source>
        <dbReference type="Google" id="ProtNLM"/>
    </source>
</evidence>
<dbReference type="InterPro" id="IPR000884">
    <property type="entry name" value="TSP1_rpt"/>
</dbReference>
<evidence type="ECO:0000256" key="2">
    <source>
        <dbReference type="SAM" id="SignalP"/>
    </source>
</evidence>
<reference evidence="3" key="2">
    <citation type="submission" date="2013-10" db="EMBL/GenBank/DDBJ databases">
        <authorList>
            <person name="Aslett M."/>
        </authorList>
    </citation>
    <scope>NUCLEOTIDE SEQUENCE [LARGE SCALE GENOMIC DNA]</scope>
    <source>
        <strain evidence="3">Weybridge</strain>
    </source>
</reference>
<reference evidence="3" key="1">
    <citation type="submission" date="2013-10" db="EMBL/GenBank/DDBJ databases">
        <title>Genomic analysis of the causative agents of coccidiosis in chickens.</title>
        <authorList>
            <person name="Reid A.J."/>
            <person name="Blake D."/>
            <person name="Billington K."/>
            <person name="Browne H."/>
            <person name="Dunn M."/>
            <person name="Hung S."/>
            <person name="Kawahara F."/>
            <person name="Miranda-Saavedra D."/>
            <person name="Mourier T."/>
            <person name="Nagra H."/>
            <person name="Otto T.D."/>
            <person name="Rawlings N."/>
            <person name="Sanchez A."/>
            <person name="Sanders M."/>
            <person name="Subramaniam C."/>
            <person name="Tay Y."/>
            <person name="Dear P."/>
            <person name="Doerig C."/>
            <person name="Gruber A."/>
            <person name="Parkinson J."/>
            <person name="Shirley M."/>
            <person name="Wan K.L."/>
            <person name="Berriman M."/>
            <person name="Tomley F."/>
            <person name="Pain A."/>
        </authorList>
    </citation>
    <scope>NUCLEOTIDE SEQUENCE [LARGE SCALE GENOMIC DNA]</scope>
    <source>
        <strain evidence="3">Weybridge</strain>
    </source>
</reference>
<dbReference type="Proteomes" id="UP000030763">
    <property type="component" value="Unassembled WGS sequence"/>
</dbReference>
<dbReference type="SMART" id="SM00209">
    <property type="entry name" value="TSP1"/>
    <property type="match status" value="1"/>
</dbReference>
<dbReference type="EMBL" id="HG719181">
    <property type="protein sequence ID" value="CDJ56966.1"/>
    <property type="molecule type" value="Genomic_DNA"/>
</dbReference>
<feature type="signal peptide" evidence="2">
    <location>
        <begin position="1"/>
        <end position="29"/>
    </location>
</feature>
<sequence>MATLHLVVVGLSTLYMSFQLLAHIVPCLSLSIVQSNIDTGRASLARPKNDFSVRELEKLMTPDGLPALERLSSFSLPSGKLLLLLNNCSTADEHDAALPPFDEQIFFGCDVNLQQIDSSNNWQRYEMQLIGSTDLPEVRGVGFWAEEANGEIDKVVLLVWTASCKTQQETCRCNKEDGCNISFGNNSQASCLSAIYGGKVAPQGARLCQGTSNTETNGECYYYSLEAKNGWGCGSASKEPVKSGRSSGSKVTPRNVNSWETTRQDIWNRHGVRLGSAIGVRYGTLFFAEFNGYGELQYVRSIAHNVIIPYGQEQRKIIASGEASGADGLVEKQYAVTFVREMWKWKTGSVIVSPKCETILLNSTAMLEDSQIQGNECDSCLYTSVSVHPVTGQWASMCISTKLPKMGISINGFLVVDSNSRYQSETKGTVPLDESLSYYKDVGGRLLPTEGGRWVLIWRQESWKVSDVEGLNTTSATIKAAVWEGVNETLETPVSLFGPLQEHRLMNLDAVSLSLQSALVTVADYVNEEANAGVVDLSRLSTIGPGAVVTVAGVQGGALFGLIYGHPLLRLSESTALWLGDVKENTSPSVGPSTLLPDWEPFSTSRAVIISINQDEEACQGQWEATTSTCPSSCLQEQGFRERNTSGNCPWEPHAFRIVHCEGGDCPDWREGALVFAGNKAAEANELLDKDLSSMVTMGPQMDSIELRLADPIDLEAVEVYVHRANVSLVLSIQDVEENCLYRITSAFSAPPLEMGVAAYPWVTRYLSLKRVSTLLLQAAPLTSSEEGKWAVDILEIRLQSTPSLPCAAGGFSDMDKGCEVPLETPSSLDSLDCEGDWEDWSICDTSCTRTRRFRVTALPKEGGIPCVTHEVEPCTGGGLCSISGSAKNILRGSLRQQKDSESSTPGSSTNCASTLSSKSQCVSCLTTYLVEFIQGGLLGGKTAGCVDYTAAPPSTISSSTMHGVNSYSGSATYGNRTVPTRNSVVSKRNSALSQKFGNGIQAFRQSLLGGNLLRNASEDESDCLGDSDTGA</sequence>
<dbReference type="PROSITE" id="PS50092">
    <property type="entry name" value="TSP1"/>
    <property type="match status" value="1"/>
</dbReference>
<dbReference type="VEuPathDB" id="ToxoDB:EMWEY_00005450"/>
<accession>U6LYY0</accession>
<evidence type="ECO:0000313" key="4">
    <source>
        <dbReference type="Proteomes" id="UP000030763"/>
    </source>
</evidence>
<organism evidence="3 4">
    <name type="scientific">Eimeria maxima</name>
    <name type="common">Coccidian parasite</name>
    <dbReference type="NCBI Taxonomy" id="5804"/>
    <lineage>
        <taxon>Eukaryota</taxon>
        <taxon>Sar</taxon>
        <taxon>Alveolata</taxon>
        <taxon>Apicomplexa</taxon>
        <taxon>Conoidasida</taxon>
        <taxon>Coccidia</taxon>
        <taxon>Eucoccidiorida</taxon>
        <taxon>Eimeriorina</taxon>
        <taxon>Eimeriidae</taxon>
        <taxon>Eimeria</taxon>
    </lineage>
</organism>
<feature type="region of interest" description="Disordered" evidence="1">
    <location>
        <begin position="894"/>
        <end position="915"/>
    </location>
</feature>
<dbReference type="OMA" id="IAFWTAR"/>
<evidence type="ECO:0000313" key="3">
    <source>
        <dbReference type="EMBL" id="CDJ56966.1"/>
    </source>
</evidence>
<evidence type="ECO:0000256" key="1">
    <source>
        <dbReference type="SAM" id="MobiDB-lite"/>
    </source>
</evidence>
<proteinExistence type="predicted"/>